<proteinExistence type="predicted"/>
<accession>L8E8U3</accession>
<evidence type="ECO:0000313" key="1">
    <source>
        <dbReference type="EMBL" id="CCQ43574.1"/>
    </source>
</evidence>
<organism evidence="1">
    <name type="scientific">Homo sapiens</name>
    <name type="common">Human</name>
    <dbReference type="NCBI Taxonomy" id="9606"/>
    <lineage>
        <taxon>Eukaryota</taxon>
        <taxon>Metazoa</taxon>
        <taxon>Chordata</taxon>
        <taxon>Craniata</taxon>
        <taxon>Vertebrata</taxon>
        <taxon>Euteleostomi</taxon>
        <taxon>Mammalia</taxon>
        <taxon>Eutheria</taxon>
        <taxon>Euarchontoglires</taxon>
        <taxon>Primates</taxon>
        <taxon>Haplorrhini</taxon>
        <taxon>Catarrhini</taxon>
        <taxon>Hominidae</taxon>
        <taxon>Homo</taxon>
    </lineage>
</organism>
<name>L8E8U3_HUMAN</name>
<protein>
    <submittedName>
        <fullName evidence="1">Alternative protein C12orf41</fullName>
    </submittedName>
</protein>
<dbReference type="ChiTaRS" id="KANSL2">
    <property type="organism name" value="human"/>
</dbReference>
<sequence>MHPSSSVVIYRRRMEKDVPMLPQSQRRKMGCPSVLNMSVGMPWHFMLK</sequence>
<gene>
    <name evidence="1" type="primary">C12orf41</name>
</gene>
<dbReference type="EMBL" id="HF584077">
    <property type="protein sequence ID" value="CCQ43574.1"/>
    <property type="molecule type" value="Genomic_DNA"/>
</dbReference>
<reference evidence="1" key="1">
    <citation type="journal article" date="2013" name="PLoS ONE">
        <title>Direct detection of alternative open reading frames translation products in human significantly expands the proteome.</title>
        <authorList>
            <person name="Vanderperre B."/>
            <person name="Lucier J.-F."/>
            <person name="Motard J."/>
            <person name="Tremblay G."/>
            <person name="Vanderperre S."/>
            <person name="Wisztorski M."/>
            <person name="Salzet M."/>
            <person name="Boisvert F.-M."/>
            <person name="Roucou X."/>
        </authorList>
    </citation>
    <scope>NUCLEOTIDE SEQUENCE</scope>
</reference>
<dbReference type="AlphaFoldDB" id="L8E8U3"/>